<feature type="domain" description="MsrB" evidence="12">
    <location>
        <begin position="221"/>
        <end position="344"/>
    </location>
</feature>
<comment type="caution">
    <text evidence="13">The sequence shown here is derived from an EMBL/GenBank/DDBJ whole genome shotgun (WGS) entry which is preliminary data.</text>
</comment>
<evidence type="ECO:0000256" key="5">
    <source>
        <dbReference type="ARBA" id="ARBA00024679"/>
    </source>
</evidence>
<dbReference type="NCBIfam" id="TIGR00401">
    <property type="entry name" value="msrA"/>
    <property type="match status" value="1"/>
</dbReference>
<dbReference type="PROSITE" id="PS51790">
    <property type="entry name" value="MSRB"/>
    <property type="match status" value="1"/>
</dbReference>
<evidence type="ECO:0000256" key="4">
    <source>
        <dbReference type="ARBA" id="ARBA00023268"/>
    </source>
</evidence>
<protein>
    <recommendedName>
        <fullName evidence="9 10">Multifunctional fusion protein</fullName>
    </recommendedName>
    <domain>
        <recommendedName>
            <fullName evidence="10">Peptide methionine sulfoxide reductase MsrA</fullName>
            <shortName evidence="10">Protein-methionine-S-oxide reductase</shortName>
            <ecNumber evidence="10">1.8.4.11</ecNumber>
        </recommendedName>
        <alternativeName>
            <fullName evidence="10">Peptide-methionine (S)-S-oxide reductase</fullName>
            <shortName evidence="10">Peptide Met(O) reductase</shortName>
        </alternativeName>
    </domain>
    <domain>
        <recommendedName>
            <fullName evidence="9">Peptide methionine sulfoxide reductase MsrB</fullName>
            <ecNumber evidence="9">1.8.4.12</ecNumber>
        </recommendedName>
        <alternativeName>
            <fullName evidence="9">Peptide-methionine (R)-S-oxide reductase</fullName>
        </alternativeName>
    </domain>
</protein>
<comment type="function">
    <text evidence="5 10">Has an important function as a repair enzyme for proteins that have been inactivated by oxidation. Catalyzes the reversible oxidation-reduction of methionine sulfoxide in proteins to methionine.</text>
</comment>
<evidence type="ECO:0000256" key="6">
    <source>
        <dbReference type="ARBA" id="ARBA00047806"/>
    </source>
</evidence>
<evidence type="ECO:0000313" key="13">
    <source>
        <dbReference type="EMBL" id="MBF0595915.1"/>
    </source>
</evidence>
<evidence type="ECO:0000256" key="2">
    <source>
        <dbReference type="ARBA" id="ARBA00011017"/>
    </source>
</evidence>
<dbReference type="PANTHER" id="PTHR10173:SF59">
    <property type="entry name" value="PEPTIDE METHIONINE SULFOXIDE REDUCTASE MSRA_MSRB"/>
    <property type="match status" value="1"/>
</dbReference>
<evidence type="ECO:0000256" key="9">
    <source>
        <dbReference type="HAMAP-Rule" id="MF_01400"/>
    </source>
</evidence>
<comment type="catalytic activity">
    <reaction evidence="8 10">
        <text>[thioredoxin]-disulfide + L-methionine + H2O = L-methionine (S)-S-oxide + [thioredoxin]-dithiol</text>
        <dbReference type="Rhea" id="RHEA:19993"/>
        <dbReference type="Rhea" id="RHEA-COMP:10698"/>
        <dbReference type="Rhea" id="RHEA-COMP:10700"/>
        <dbReference type="ChEBI" id="CHEBI:15377"/>
        <dbReference type="ChEBI" id="CHEBI:29950"/>
        <dbReference type="ChEBI" id="CHEBI:50058"/>
        <dbReference type="ChEBI" id="CHEBI:57844"/>
        <dbReference type="ChEBI" id="CHEBI:58772"/>
        <dbReference type="EC" id="1.8.4.11"/>
    </reaction>
</comment>
<dbReference type="GO" id="GO:0030091">
    <property type="term" value="P:protein repair"/>
    <property type="evidence" value="ECO:0007669"/>
    <property type="project" value="InterPro"/>
</dbReference>
<keyword evidence="14" id="KW-1185">Reference proteome</keyword>
<dbReference type="GO" id="GO:0005737">
    <property type="term" value="C:cytoplasm"/>
    <property type="evidence" value="ECO:0007669"/>
    <property type="project" value="TreeGrafter"/>
</dbReference>
<keyword evidence="3 9" id="KW-0560">Oxidoreductase</keyword>
<sequence length="363" mass="40945">MNIISKIGSIFCSLLLFANCNSTTQQSSNSQLYNKTGQSLSLDNNVIYFAGGCFWGTEHFFKQIRGVESTEAGYANGNIDNPTYEQVTTGKSGYSETVKVTFDPEIVTVDLLIDLYLKTINPTTLNQQGNDVGTQYRTGIYFTNDSQKLIIDQKINQLAKKFQDEIVIEVKPIQKFYPAEGYHQDYLEKNPGGYCHITPDLFEIAKNSNPVKDGEYIKKDQKTLKNELTPLQYEVTQNGLTEKPFDNEYDKEFREGIYVDITTGEPLFASTDKYEAGCGWPSFSKPISKKILKELEDNSLGMERTEVKSKTGDAHLGHVFNDGPKSKGGLRYCINSAALKFIPKEEMKAKGYEKYLNLLDNKK</sequence>
<comment type="similarity">
    <text evidence="9">Belongs to the MsrB Met sulfoxide reductase family.</text>
</comment>
<evidence type="ECO:0000256" key="1">
    <source>
        <dbReference type="ARBA" id="ARBA00008076"/>
    </source>
</evidence>
<dbReference type="AlphaFoldDB" id="A0A8J7K9D2"/>
<dbReference type="EC" id="1.8.4.11" evidence="10"/>
<dbReference type="InterPro" id="IPR028427">
    <property type="entry name" value="Met_Sox_Rdtase_MsrB"/>
</dbReference>
<dbReference type="InterPro" id="IPR002569">
    <property type="entry name" value="Met_Sox_Rdtase_MsrA_dom"/>
</dbReference>
<comment type="similarity">
    <text evidence="2">In the N-terminal section; belongs to the MsrA Met sulfoxide reductase family.</text>
</comment>
<name>A0A8J7K9D2_9FLAO</name>
<evidence type="ECO:0000256" key="8">
    <source>
        <dbReference type="ARBA" id="ARBA00048782"/>
    </source>
</evidence>
<keyword evidence="11" id="KW-0732">Signal</keyword>
<evidence type="ECO:0000259" key="12">
    <source>
        <dbReference type="PROSITE" id="PS51790"/>
    </source>
</evidence>
<dbReference type="NCBIfam" id="TIGR00357">
    <property type="entry name" value="peptide-methionine (R)-S-oxide reductase MsrB"/>
    <property type="match status" value="1"/>
</dbReference>
<evidence type="ECO:0000256" key="3">
    <source>
        <dbReference type="ARBA" id="ARBA00023002"/>
    </source>
</evidence>
<dbReference type="SUPFAM" id="SSF55068">
    <property type="entry name" value="Peptide methionine sulfoxide reductase"/>
    <property type="match status" value="1"/>
</dbReference>
<dbReference type="FunFam" id="2.170.150.20:FF:000003">
    <property type="entry name" value="Peptide methionine sulfoxide reductase MsrB"/>
    <property type="match status" value="1"/>
</dbReference>
<evidence type="ECO:0000256" key="10">
    <source>
        <dbReference type="HAMAP-Rule" id="MF_01401"/>
    </source>
</evidence>
<dbReference type="InterPro" id="IPR002579">
    <property type="entry name" value="Met_Sox_Rdtase_MsrB_dom"/>
</dbReference>
<dbReference type="RefSeq" id="WP_194181449.1">
    <property type="nucleotide sequence ID" value="NZ_JADGIK010000001.1"/>
</dbReference>
<dbReference type="GO" id="GO:0006979">
    <property type="term" value="P:response to oxidative stress"/>
    <property type="evidence" value="ECO:0007669"/>
    <property type="project" value="InterPro"/>
</dbReference>
<evidence type="ECO:0000256" key="7">
    <source>
        <dbReference type="ARBA" id="ARBA00048488"/>
    </source>
</evidence>
<organism evidence="13 14">
    <name type="scientific">Faecalibacter rhinopitheci</name>
    <dbReference type="NCBI Taxonomy" id="2779678"/>
    <lineage>
        <taxon>Bacteria</taxon>
        <taxon>Pseudomonadati</taxon>
        <taxon>Bacteroidota</taxon>
        <taxon>Flavobacteriia</taxon>
        <taxon>Flavobacteriales</taxon>
        <taxon>Weeksellaceae</taxon>
        <taxon>Faecalibacter</taxon>
    </lineage>
</organism>
<evidence type="ECO:0000313" key="14">
    <source>
        <dbReference type="Proteomes" id="UP000608754"/>
    </source>
</evidence>
<dbReference type="HAMAP" id="MF_01400">
    <property type="entry name" value="MsrB"/>
    <property type="match status" value="1"/>
</dbReference>
<dbReference type="InterPro" id="IPR036509">
    <property type="entry name" value="Met_Sox_Rdtase_MsrA_sf"/>
</dbReference>
<dbReference type="PANTHER" id="PTHR10173">
    <property type="entry name" value="METHIONINE SULFOXIDE REDUCTASE"/>
    <property type="match status" value="1"/>
</dbReference>
<feature type="signal peptide" evidence="11">
    <location>
        <begin position="1"/>
        <end position="18"/>
    </location>
</feature>
<keyword evidence="4" id="KW-0511">Multifunctional enzyme</keyword>
<feature type="chain" id="PRO_5035241440" description="Multifunctional fusion protein" evidence="11">
    <location>
        <begin position="19"/>
        <end position="363"/>
    </location>
</feature>
<dbReference type="EMBL" id="JADGIK010000001">
    <property type="protein sequence ID" value="MBF0595915.1"/>
    <property type="molecule type" value="Genomic_DNA"/>
</dbReference>
<dbReference type="SUPFAM" id="SSF51316">
    <property type="entry name" value="Mss4-like"/>
    <property type="match status" value="1"/>
</dbReference>
<evidence type="ECO:0000256" key="11">
    <source>
        <dbReference type="SAM" id="SignalP"/>
    </source>
</evidence>
<feature type="active site" description="Nucleophile" evidence="9">
    <location>
        <position position="333"/>
    </location>
</feature>
<comment type="caution">
    <text evidence="9">Lacks conserved residue(s) required for the propagation of feature annotation.</text>
</comment>
<dbReference type="GO" id="GO:0033743">
    <property type="term" value="F:peptide-methionine (R)-S-oxide reductase activity"/>
    <property type="evidence" value="ECO:0007669"/>
    <property type="project" value="UniProtKB-UniRule"/>
</dbReference>
<dbReference type="Pfam" id="PF01625">
    <property type="entry name" value="PMSR"/>
    <property type="match status" value="1"/>
</dbReference>
<accession>A0A8J7K9D2</accession>
<reference evidence="13" key="1">
    <citation type="submission" date="2020-10" db="EMBL/GenBank/DDBJ databases">
        <authorList>
            <person name="Lu T."/>
            <person name="Wang Q."/>
            <person name="Han X."/>
        </authorList>
    </citation>
    <scope>NUCLEOTIDE SEQUENCE</scope>
    <source>
        <strain evidence="13">WQ 117</strain>
    </source>
</reference>
<dbReference type="GO" id="GO:0008113">
    <property type="term" value="F:peptide-methionine (S)-S-oxide reductase activity"/>
    <property type="evidence" value="ECO:0007669"/>
    <property type="project" value="UniProtKB-UniRule"/>
</dbReference>
<dbReference type="Pfam" id="PF01641">
    <property type="entry name" value="SelR"/>
    <property type="match status" value="1"/>
</dbReference>
<comment type="similarity">
    <text evidence="10">Belongs to the MsrA Met sulfoxide reductase family.</text>
</comment>
<dbReference type="Gene3D" id="3.30.1060.10">
    <property type="entry name" value="Peptide methionine sulphoxide reductase MsrA"/>
    <property type="match status" value="1"/>
</dbReference>
<comment type="similarity">
    <text evidence="1">In the C-terminal section; belongs to the MsrB Met sulfoxide reductase family.</text>
</comment>
<comment type="catalytic activity">
    <reaction evidence="6 10">
        <text>L-methionyl-[protein] + [thioredoxin]-disulfide + H2O = L-methionyl-(S)-S-oxide-[protein] + [thioredoxin]-dithiol</text>
        <dbReference type="Rhea" id="RHEA:14217"/>
        <dbReference type="Rhea" id="RHEA-COMP:10698"/>
        <dbReference type="Rhea" id="RHEA-COMP:10700"/>
        <dbReference type="Rhea" id="RHEA-COMP:12313"/>
        <dbReference type="Rhea" id="RHEA-COMP:12315"/>
        <dbReference type="ChEBI" id="CHEBI:15377"/>
        <dbReference type="ChEBI" id="CHEBI:16044"/>
        <dbReference type="ChEBI" id="CHEBI:29950"/>
        <dbReference type="ChEBI" id="CHEBI:44120"/>
        <dbReference type="ChEBI" id="CHEBI:50058"/>
        <dbReference type="EC" id="1.8.4.11"/>
    </reaction>
</comment>
<dbReference type="HAMAP" id="MF_01401">
    <property type="entry name" value="MsrA"/>
    <property type="match status" value="1"/>
</dbReference>
<dbReference type="EC" id="1.8.4.12" evidence="9"/>
<dbReference type="Proteomes" id="UP000608754">
    <property type="component" value="Unassembled WGS sequence"/>
</dbReference>
<dbReference type="InterPro" id="IPR011057">
    <property type="entry name" value="Mss4-like_sf"/>
</dbReference>
<feature type="active site" evidence="10">
    <location>
        <position position="53"/>
    </location>
</feature>
<dbReference type="Gene3D" id="2.170.150.20">
    <property type="entry name" value="Peptide methionine sulfoxide reductase"/>
    <property type="match status" value="1"/>
</dbReference>
<comment type="catalytic activity">
    <reaction evidence="7 9">
        <text>L-methionyl-[protein] + [thioredoxin]-disulfide + H2O = L-methionyl-(R)-S-oxide-[protein] + [thioredoxin]-dithiol</text>
        <dbReference type="Rhea" id="RHEA:24164"/>
        <dbReference type="Rhea" id="RHEA-COMP:10698"/>
        <dbReference type="Rhea" id="RHEA-COMP:10700"/>
        <dbReference type="Rhea" id="RHEA-COMP:12313"/>
        <dbReference type="Rhea" id="RHEA-COMP:12314"/>
        <dbReference type="ChEBI" id="CHEBI:15377"/>
        <dbReference type="ChEBI" id="CHEBI:16044"/>
        <dbReference type="ChEBI" id="CHEBI:29950"/>
        <dbReference type="ChEBI" id="CHEBI:45764"/>
        <dbReference type="ChEBI" id="CHEBI:50058"/>
        <dbReference type="EC" id="1.8.4.12"/>
    </reaction>
</comment>
<gene>
    <name evidence="9 13" type="primary">msrB</name>
    <name evidence="10" type="synonym">msrA</name>
    <name evidence="13" type="ORF">IM532_00315</name>
</gene>
<proteinExistence type="inferred from homology"/>